<comment type="caution">
    <text evidence="1">The sequence shown here is derived from an EMBL/GenBank/DDBJ whole genome shotgun (WGS) entry which is preliminary data.</text>
</comment>
<evidence type="ECO:0008006" key="3">
    <source>
        <dbReference type="Google" id="ProtNLM"/>
    </source>
</evidence>
<evidence type="ECO:0000313" key="2">
    <source>
        <dbReference type="Proteomes" id="UP000214603"/>
    </source>
</evidence>
<evidence type="ECO:0000313" key="1">
    <source>
        <dbReference type="EMBL" id="OWT54465.1"/>
    </source>
</evidence>
<dbReference type="InterPro" id="IPR038695">
    <property type="entry name" value="Saro_0823-like_sf"/>
</dbReference>
<dbReference type="Pfam" id="PF02643">
    <property type="entry name" value="DUF192"/>
    <property type="match status" value="1"/>
</dbReference>
<dbReference type="RefSeq" id="WP_088605642.1">
    <property type="nucleotide sequence ID" value="NZ_NJIH01000015.1"/>
</dbReference>
<reference evidence="2" key="1">
    <citation type="submission" date="2017-06" db="EMBL/GenBank/DDBJ databases">
        <title>Herbaspirillum phytohormonus sp. nov., isolated from the root nodule of Robinia pseudoacacia in lead-zinc mine.</title>
        <authorList>
            <person name="Fan M."/>
            <person name="Lin Y."/>
        </authorList>
    </citation>
    <scope>NUCLEOTIDE SEQUENCE [LARGE SCALE GENOMIC DNA]</scope>
    <source>
        <strain evidence="2">SC-089</strain>
    </source>
</reference>
<dbReference type="Gene3D" id="2.60.120.1140">
    <property type="entry name" value="Protein of unknown function DUF192"/>
    <property type="match status" value="1"/>
</dbReference>
<proteinExistence type="predicted"/>
<dbReference type="AlphaFoldDB" id="A0A225LZ87"/>
<dbReference type="EMBL" id="NJIH01000015">
    <property type="protein sequence ID" value="OWT54465.1"/>
    <property type="molecule type" value="Genomic_DNA"/>
</dbReference>
<keyword evidence="2" id="KW-1185">Reference proteome</keyword>
<sequence>MIAPQRGYRLYAARTPWQRLLGMHAQALPGDGWAVWLAPCRAIHTFWLARPIDVLFLDRRLHVCRRIDSLAPGRIAWCCRAHSVLELPAGYCAAWPDHAQAASEAIGASGRGKPGR</sequence>
<name>A0A225LZ87_9BURK</name>
<dbReference type="OrthoDB" id="9813379at2"/>
<dbReference type="Proteomes" id="UP000214603">
    <property type="component" value="Unassembled WGS sequence"/>
</dbReference>
<accession>A0A225LZ87</accession>
<gene>
    <name evidence="1" type="ORF">CEY11_22320</name>
</gene>
<protein>
    <recommendedName>
        <fullName evidence="3">DUF192 domain-containing protein</fullName>
    </recommendedName>
</protein>
<organism evidence="1 2">
    <name type="scientific">Candidimonas nitroreducens</name>
    <dbReference type="NCBI Taxonomy" id="683354"/>
    <lineage>
        <taxon>Bacteria</taxon>
        <taxon>Pseudomonadati</taxon>
        <taxon>Pseudomonadota</taxon>
        <taxon>Betaproteobacteria</taxon>
        <taxon>Burkholderiales</taxon>
        <taxon>Alcaligenaceae</taxon>
        <taxon>Candidimonas</taxon>
    </lineage>
</organism>
<dbReference type="InterPro" id="IPR003795">
    <property type="entry name" value="DUF192"/>
</dbReference>